<dbReference type="EMBL" id="PJQY01001066">
    <property type="protein sequence ID" value="PQQ05597.1"/>
    <property type="molecule type" value="Genomic_DNA"/>
</dbReference>
<sequence length="217" mass="23414">MAGGSDSLKERVTRIENFLGIVFGDETESVVTQMGDLSAKIAEIEKILRRLKASMEKKIIDCLGDMDGLAEAIGGKLKEVETELSMMKLAMSGMTSMQGGKRHLDNKTVDKGKETKVVQDGAKGEEYKDKKAFSGCFLCQGPHRVKDCPKKQNLNAIVAKRDGGAEECSSLQSCPTEKSFGRGCVGATGVGVHGGMLKEAIENMVSNWDLNCGLEEM</sequence>
<name>A0A314YGZ9_PRUYE</name>
<evidence type="ECO:0000313" key="1">
    <source>
        <dbReference type="EMBL" id="PQQ05597.1"/>
    </source>
</evidence>
<keyword evidence="2" id="KW-1185">Reference proteome</keyword>
<dbReference type="OrthoDB" id="1939491at2759"/>
<organism evidence="1 2">
    <name type="scientific">Prunus yedoensis var. nudiflora</name>
    <dbReference type="NCBI Taxonomy" id="2094558"/>
    <lineage>
        <taxon>Eukaryota</taxon>
        <taxon>Viridiplantae</taxon>
        <taxon>Streptophyta</taxon>
        <taxon>Embryophyta</taxon>
        <taxon>Tracheophyta</taxon>
        <taxon>Spermatophyta</taxon>
        <taxon>Magnoliopsida</taxon>
        <taxon>eudicotyledons</taxon>
        <taxon>Gunneridae</taxon>
        <taxon>Pentapetalae</taxon>
        <taxon>rosids</taxon>
        <taxon>fabids</taxon>
        <taxon>Rosales</taxon>
        <taxon>Rosaceae</taxon>
        <taxon>Amygdaloideae</taxon>
        <taxon>Amygdaleae</taxon>
        <taxon>Prunus</taxon>
    </lineage>
</organism>
<evidence type="ECO:0000313" key="2">
    <source>
        <dbReference type="Proteomes" id="UP000250321"/>
    </source>
</evidence>
<gene>
    <name evidence="1" type="ORF">Pyn_24565</name>
</gene>
<reference evidence="1 2" key="1">
    <citation type="submission" date="2018-02" db="EMBL/GenBank/DDBJ databases">
        <title>Draft genome of wild Prunus yedoensis var. nudiflora.</title>
        <authorList>
            <person name="Baek S."/>
            <person name="Kim J.-H."/>
            <person name="Choi K."/>
            <person name="Kim G.-B."/>
            <person name="Cho A."/>
            <person name="Jang H."/>
            <person name="Shin C.-H."/>
            <person name="Yu H.-J."/>
            <person name="Mun J.-H."/>
        </authorList>
    </citation>
    <scope>NUCLEOTIDE SEQUENCE [LARGE SCALE GENOMIC DNA]</scope>
    <source>
        <strain evidence="2">cv. Jeju island</strain>
        <tissue evidence="1">Leaf</tissue>
    </source>
</reference>
<comment type="caution">
    <text evidence="1">The sequence shown here is derived from an EMBL/GenBank/DDBJ whole genome shotgun (WGS) entry which is preliminary data.</text>
</comment>
<dbReference type="Proteomes" id="UP000250321">
    <property type="component" value="Unassembled WGS sequence"/>
</dbReference>
<dbReference type="AlphaFoldDB" id="A0A314YGZ9"/>
<protein>
    <submittedName>
        <fullName evidence="1">Uncharacterized protein</fullName>
    </submittedName>
</protein>
<accession>A0A314YGZ9</accession>
<proteinExistence type="predicted"/>